<keyword evidence="2" id="KW-1185">Reference proteome</keyword>
<gene>
    <name evidence="1" type="ORF">D1013_11620</name>
</gene>
<organism evidence="1 2">
    <name type="scientific">Euzebyella marina</name>
    <dbReference type="NCBI Taxonomy" id="1761453"/>
    <lineage>
        <taxon>Bacteria</taxon>
        <taxon>Pseudomonadati</taxon>
        <taxon>Bacteroidota</taxon>
        <taxon>Flavobacteriia</taxon>
        <taxon>Flavobacteriales</taxon>
        <taxon>Flavobacteriaceae</taxon>
        <taxon>Euzebyella</taxon>
    </lineage>
</organism>
<dbReference type="OrthoDB" id="333971at2"/>
<dbReference type="Proteomes" id="UP000276309">
    <property type="component" value="Chromosome"/>
</dbReference>
<evidence type="ECO:0000313" key="1">
    <source>
        <dbReference type="EMBL" id="AYN67977.1"/>
    </source>
</evidence>
<name>A0A3G2L6R9_9FLAO</name>
<protein>
    <submittedName>
        <fullName evidence="1">Uncharacterized protein</fullName>
    </submittedName>
</protein>
<dbReference type="EMBL" id="CP032050">
    <property type="protein sequence ID" value="AYN67977.1"/>
    <property type="molecule type" value="Genomic_DNA"/>
</dbReference>
<sequence length="425" mass="48441">MIKKVLAFILFAFFLFMVVIYFSTATTDKNFSTCEILDLSSIDHIDFREHDSVMVAASTLYRGNTLKNIVQGEQYRKVWETPVKVPIAFLDTLKGGLTILEQGGGKQTHSLKVKTKNDDVYTLRSVTKNPEPLIPDFIKAVGLENIVVDGISAQHPYAALAVAELAHKCGLLSTRPQLLFLPRQEKLDSLNDKYGNRLFLFEHENAGNAEWTQLEKASEIIDTEDLQELKSEKKDLLHVDENLLVRARLFDLLIGDWDRHAKQWGWVLTSKNEETLATPLPCDRDNAFFNIDGILPTLLSHKSILPDLQNFEKEIDYIPGLVMDFDTYFLKTIDKSIFSEEATYLQSTLTDESINQALKVWPKTIYEQDGAEIAKKIMARKQQLTEYAMRFKEEIDKTEFLSESLKGSEDLNLPSELVACFDCLK</sequence>
<accession>A0A3G2L6R9</accession>
<dbReference type="AlphaFoldDB" id="A0A3G2L6R9"/>
<proteinExistence type="predicted"/>
<evidence type="ECO:0000313" key="2">
    <source>
        <dbReference type="Proteomes" id="UP000276309"/>
    </source>
</evidence>
<dbReference type="RefSeq" id="WP_121848992.1">
    <property type="nucleotide sequence ID" value="NZ_CP032050.1"/>
</dbReference>
<reference evidence="1 2" key="1">
    <citation type="submission" date="2018-08" db="EMBL/GenBank/DDBJ databases">
        <title>The reduced genetic potential of extracellular carbohydrate catabolism in Euzebyella marina RN62, a Flavobacteriia bacterium isolated from the hadal water.</title>
        <authorList>
            <person name="Xue C."/>
        </authorList>
    </citation>
    <scope>NUCLEOTIDE SEQUENCE [LARGE SCALE GENOMIC DNA]</scope>
    <source>
        <strain evidence="1 2">RN62</strain>
    </source>
</reference>
<dbReference type="KEGG" id="emar:D1013_11620"/>